<keyword evidence="3" id="KW-1185">Reference proteome</keyword>
<dbReference type="EMBL" id="BGPR01005315">
    <property type="protein sequence ID" value="GBN09027.1"/>
    <property type="molecule type" value="Genomic_DNA"/>
</dbReference>
<name>A0A4Y2L5F4_ARAVE</name>
<comment type="caution">
    <text evidence="2">The sequence shown here is derived from an EMBL/GenBank/DDBJ whole genome shotgun (WGS) entry which is preliminary data.</text>
</comment>
<reference evidence="2 3" key="1">
    <citation type="journal article" date="2019" name="Sci. Rep.">
        <title>Orb-weaving spider Araneus ventricosus genome elucidates the spidroin gene catalogue.</title>
        <authorList>
            <person name="Kono N."/>
            <person name="Nakamura H."/>
            <person name="Ohtoshi R."/>
            <person name="Moran D.A.P."/>
            <person name="Shinohara A."/>
            <person name="Yoshida Y."/>
            <person name="Fujiwara M."/>
            <person name="Mori M."/>
            <person name="Tomita M."/>
            <person name="Arakawa K."/>
        </authorList>
    </citation>
    <scope>NUCLEOTIDE SEQUENCE [LARGE SCALE GENOMIC DNA]</scope>
</reference>
<dbReference type="Proteomes" id="UP000499080">
    <property type="component" value="Unassembled WGS sequence"/>
</dbReference>
<dbReference type="AlphaFoldDB" id="A0A4Y2L5F4"/>
<feature type="chain" id="PRO_5021429563" description="Secreted protein" evidence="1">
    <location>
        <begin position="20"/>
        <end position="107"/>
    </location>
</feature>
<evidence type="ECO:0008006" key="4">
    <source>
        <dbReference type="Google" id="ProtNLM"/>
    </source>
</evidence>
<accession>A0A4Y2L5F4</accession>
<gene>
    <name evidence="2" type="ORF">AVEN_30636_1</name>
</gene>
<evidence type="ECO:0000313" key="2">
    <source>
        <dbReference type="EMBL" id="GBN09027.1"/>
    </source>
</evidence>
<feature type="signal peptide" evidence="1">
    <location>
        <begin position="1"/>
        <end position="19"/>
    </location>
</feature>
<protein>
    <recommendedName>
        <fullName evidence="4">Secreted protein</fullName>
    </recommendedName>
</protein>
<proteinExistence type="predicted"/>
<sequence>MRILPALMYLKVLPLFGQCLNLVIVANKTRPPHAGGAAFSPLILSRPCTFMGRPGQCGHFCTTPAGGRLIPYCLAMDSETLRAFAYAELFSLQFGKVKNGIVIFTFS</sequence>
<organism evidence="2 3">
    <name type="scientific">Araneus ventricosus</name>
    <name type="common">Orbweaver spider</name>
    <name type="synonym">Epeira ventricosa</name>
    <dbReference type="NCBI Taxonomy" id="182803"/>
    <lineage>
        <taxon>Eukaryota</taxon>
        <taxon>Metazoa</taxon>
        <taxon>Ecdysozoa</taxon>
        <taxon>Arthropoda</taxon>
        <taxon>Chelicerata</taxon>
        <taxon>Arachnida</taxon>
        <taxon>Araneae</taxon>
        <taxon>Araneomorphae</taxon>
        <taxon>Entelegynae</taxon>
        <taxon>Araneoidea</taxon>
        <taxon>Araneidae</taxon>
        <taxon>Araneus</taxon>
    </lineage>
</organism>
<evidence type="ECO:0000256" key="1">
    <source>
        <dbReference type="SAM" id="SignalP"/>
    </source>
</evidence>
<keyword evidence="1" id="KW-0732">Signal</keyword>
<evidence type="ECO:0000313" key="3">
    <source>
        <dbReference type="Proteomes" id="UP000499080"/>
    </source>
</evidence>